<dbReference type="PANTHER" id="PTHR43143">
    <property type="entry name" value="METALLOPHOSPHOESTERASE, CALCINEURIN SUPERFAMILY"/>
    <property type="match status" value="1"/>
</dbReference>
<evidence type="ECO:0000313" key="3">
    <source>
        <dbReference type="Proteomes" id="UP000271010"/>
    </source>
</evidence>
<keyword evidence="3" id="KW-1185">Reference proteome</keyword>
<feature type="domain" description="Calcineurin-like phosphoesterase" evidence="1">
    <location>
        <begin position="55"/>
        <end position="228"/>
    </location>
</feature>
<dbReference type="EMBL" id="RJJE01000002">
    <property type="protein sequence ID" value="RNI32259.1"/>
    <property type="molecule type" value="Genomic_DNA"/>
</dbReference>
<dbReference type="AlphaFoldDB" id="A0A3M9N3C8"/>
<dbReference type="RefSeq" id="WP_123131559.1">
    <property type="nucleotide sequence ID" value="NZ_RJJE01000002.1"/>
</dbReference>
<dbReference type="Pfam" id="PF00149">
    <property type="entry name" value="Metallophos"/>
    <property type="match status" value="1"/>
</dbReference>
<dbReference type="Gene3D" id="3.60.21.10">
    <property type="match status" value="1"/>
</dbReference>
<organism evidence="2 3">
    <name type="scientific">Rufibacter immobilis</name>
    <dbReference type="NCBI Taxonomy" id="1348778"/>
    <lineage>
        <taxon>Bacteria</taxon>
        <taxon>Pseudomonadati</taxon>
        <taxon>Bacteroidota</taxon>
        <taxon>Cytophagia</taxon>
        <taxon>Cytophagales</taxon>
        <taxon>Hymenobacteraceae</taxon>
        <taxon>Rufibacter</taxon>
    </lineage>
</organism>
<dbReference type="InterPro" id="IPR051918">
    <property type="entry name" value="STPP_CPPED1"/>
</dbReference>
<dbReference type="InterPro" id="IPR029052">
    <property type="entry name" value="Metallo-depent_PP-like"/>
</dbReference>
<sequence>MKRLPILLSLLVLSLVSCEDLFEYHPNQIRLEDSEKNLTARYLQRLQKQTPQDTLRILVMGDTQRFYDETEAFVDKANTFPYIDFVIHLGDISDFGMSKEFGWVHDIMEDLKWPYLTVIGNHDMLGNSRKVYAQMYGPMNYSFTYGSAKFIFIDTNGREYGFNGKVPDLEWLAQELNPTEPQSWTQAIVVSHVPPFDSDFDQQLELPFHNTLVSSNKVSLSLHGHRHNWGSEVKYGDDILYHVTTTVKKRGFTYLKVWDQGYSVEQIAY</sequence>
<proteinExistence type="predicted"/>
<dbReference type="OrthoDB" id="5464520at2"/>
<dbReference type="PROSITE" id="PS51257">
    <property type="entry name" value="PROKAR_LIPOPROTEIN"/>
    <property type="match status" value="1"/>
</dbReference>
<accession>A0A3M9N3C8</accession>
<comment type="caution">
    <text evidence="2">The sequence shown here is derived from an EMBL/GenBank/DDBJ whole genome shotgun (WGS) entry which is preliminary data.</text>
</comment>
<name>A0A3M9N3C8_9BACT</name>
<dbReference type="PANTHER" id="PTHR43143:SF1">
    <property type="entry name" value="SERINE_THREONINE-PROTEIN PHOSPHATASE CPPED1"/>
    <property type="match status" value="1"/>
</dbReference>
<protein>
    <submittedName>
        <fullName evidence="2">Metallophosphoesterase</fullName>
    </submittedName>
</protein>
<dbReference type="Proteomes" id="UP000271010">
    <property type="component" value="Unassembled WGS sequence"/>
</dbReference>
<gene>
    <name evidence="2" type="ORF">EFA69_02720</name>
</gene>
<dbReference type="GO" id="GO:0016787">
    <property type="term" value="F:hydrolase activity"/>
    <property type="evidence" value="ECO:0007669"/>
    <property type="project" value="InterPro"/>
</dbReference>
<evidence type="ECO:0000259" key="1">
    <source>
        <dbReference type="Pfam" id="PF00149"/>
    </source>
</evidence>
<dbReference type="InterPro" id="IPR004843">
    <property type="entry name" value="Calcineurin-like_PHP"/>
</dbReference>
<reference evidence="2 3" key="1">
    <citation type="submission" date="2018-11" db="EMBL/GenBank/DDBJ databases">
        <title>Rufibacter latericius sp. nov., isolated from water in Baiyang Lake.</title>
        <authorList>
            <person name="Yang Y."/>
        </authorList>
    </citation>
    <scope>NUCLEOTIDE SEQUENCE [LARGE SCALE GENOMIC DNA]</scope>
    <source>
        <strain evidence="2 3">MCC P1</strain>
    </source>
</reference>
<dbReference type="SUPFAM" id="SSF56300">
    <property type="entry name" value="Metallo-dependent phosphatases"/>
    <property type="match status" value="1"/>
</dbReference>
<evidence type="ECO:0000313" key="2">
    <source>
        <dbReference type="EMBL" id="RNI32259.1"/>
    </source>
</evidence>